<dbReference type="Gene3D" id="3.10.290.10">
    <property type="entry name" value="RNA-binding S4 domain"/>
    <property type="match status" value="1"/>
</dbReference>
<gene>
    <name evidence="4" type="ORF">SAMN02983003_2924</name>
</gene>
<reference evidence="4 5" key="1">
    <citation type="submission" date="2016-11" db="EMBL/GenBank/DDBJ databases">
        <authorList>
            <person name="Jaros S."/>
            <person name="Januszkiewicz K."/>
            <person name="Wedrychowicz H."/>
        </authorList>
    </citation>
    <scope>NUCLEOTIDE SEQUENCE [LARGE SCALE GENOMIC DNA]</scope>
    <source>
        <strain evidence="4 5">ATCC 23634</strain>
    </source>
</reference>
<keyword evidence="5" id="KW-1185">Reference proteome</keyword>
<evidence type="ECO:0000256" key="2">
    <source>
        <dbReference type="SAM" id="MobiDB-lite"/>
    </source>
</evidence>
<dbReference type="Pfam" id="PF01479">
    <property type="entry name" value="S4"/>
    <property type="match status" value="1"/>
</dbReference>
<dbReference type="Proteomes" id="UP000183447">
    <property type="component" value="Unassembled WGS sequence"/>
</dbReference>
<keyword evidence="1" id="KW-0694">RNA-binding</keyword>
<dbReference type="InterPro" id="IPR036986">
    <property type="entry name" value="S4_RNA-bd_sf"/>
</dbReference>
<dbReference type="CDD" id="cd00165">
    <property type="entry name" value="S4"/>
    <property type="match status" value="1"/>
</dbReference>
<dbReference type="GO" id="GO:0003723">
    <property type="term" value="F:RNA binding"/>
    <property type="evidence" value="ECO:0007669"/>
    <property type="project" value="UniProtKB-KW"/>
</dbReference>
<name>A0A1K2I050_9HYPH</name>
<organism evidence="4 5">
    <name type="scientific">Devosia enhydra</name>
    <dbReference type="NCBI Taxonomy" id="665118"/>
    <lineage>
        <taxon>Bacteria</taxon>
        <taxon>Pseudomonadati</taxon>
        <taxon>Pseudomonadota</taxon>
        <taxon>Alphaproteobacteria</taxon>
        <taxon>Hyphomicrobiales</taxon>
        <taxon>Devosiaceae</taxon>
        <taxon>Devosia</taxon>
    </lineage>
</organism>
<dbReference type="RefSeq" id="WP_072344392.1">
    <property type="nucleotide sequence ID" value="NZ_FPKU01000002.1"/>
</dbReference>
<feature type="region of interest" description="Disordered" evidence="2">
    <location>
        <begin position="78"/>
        <end position="139"/>
    </location>
</feature>
<dbReference type="PROSITE" id="PS50889">
    <property type="entry name" value="S4"/>
    <property type="match status" value="1"/>
</dbReference>
<feature type="domain" description="RNA-binding S4" evidence="3">
    <location>
        <begin position="12"/>
        <end position="72"/>
    </location>
</feature>
<dbReference type="OrthoDB" id="9797176at2"/>
<dbReference type="STRING" id="665118.SAMN02983003_2924"/>
<dbReference type="AlphaFoldDB" id="A0A1K2I050"/>
<sequence length="139" mass="15101">MAEGGAEGGGRQRLDRFLFFSRAVKSRTLAQKMIAAGLVRVNSSRTLDVDHKVGAGDVLTMTLHERLLVWRIVSAGTRRGPASEAQGLYEDLSPPPLPRAEEPPLFARRDPGSGRPTKKDRRAIGRLQDEPEDGGGEAD</sequence>
<dbReference type="InterPro" id="IPR002942">
    <property type="entry name" value="S4_RNA-bd"/>
</dbReference>
<evidence type="ECO:0000313" key="5">
    <source>
        <dbReference type="Proteomes" id="UP000183447"/>
    </source>
</evidence>
<dbReference type="SUPFAM" id="SSF55174">
    <property type="entry name" value="Alpha-L RNA-binding motif"/>
    <property type="match status" value="1"/>
</dbReference>
<feature type="compositionally biased region" description="Basic and acidic residues" evidence="2">
    <location>
        <begin position="99"/>
        <end position="112"/>
    </location>
</feature>
<proteinExistence type="predicted"/>
<accession>A0A1K2I050</accession>
<protein>
    <submittedName>
        <fullName evidence="4">Ribosome-associated heat shock protein Hsp15</fullName>
    </submittedName>
</protein>
<evidence type="ECO:0000313" key="4">
    <source>
        <dbReference type="EMBL" id="SFZ85754.1"/>
    </source>
</evidence>
<feature type="compositionally biased region" description="Acidic residues" evidence="2">
    <location>
        <begin position="130"/>
        <end position="139"/>
    </location>
</feature>
<evidence type="ECO:0000256" key="1">
    <source>
        <dbReference type="PROSITE-ProRule" id="PRU00182"/>
    </source>
</evidence>
<evidence type="ECO:0000259" key="3">
    <source>
        <dbReference type="SMART" id="SM00363"/>
    </source>
</evidence>
<keyword evidence="4" id="KW-0346">Stress response</keyword>
<dbReference type="SMART" id="SM00363">
    <property type="entry name" value="S4"/>
    <property type="match status" value="1"/>
</dbReference>
<dbReference type="EMBL" id="FPKU01000002">
    <property type="protein sequence ID" value="SFZ85754.1"/>
    <property type="molecule type" value="Genomic_DNA"/>
</dbReference>